<protein>
    <recommendedName>
        <fullName evidence="4">Peptidase S1 domain-containing protein</fullName>
    </recommendedName>
</protein>
<dbReference type="GO" id="GO:0004252">
    <property type="term" value="F:serine-type endopeptidase activity"/>
    <property type="evidence" value="ECO:0007669"/>
    <property type="project" value="InterPro"/>
</dbReference>
<dbReference type="GeneID" id="112126444"/>
<feature type="signal peptide" evidence="3">
    <location>
        <begin position="1"/>
        <end position="22"/>
    </location>
</feature>
<keyword evidence="3" id="KW-0732">Signal</keyword>
<reference evidence="5" key="1">
    <citation type="submission" date="2022-01" db="UniProtKB">
        <authorList>
            <consortium name="EnsemblMetazoa"/>
        </authorList>
    </citation>
    <scope>IDENTIFICATION</scope>
</reference>
<dbReference type="InterPro" id="IPR043504">
    <property type="entry name" value="Peptidase_S1_PA_chymotrypsin"/>
</dbReference>
<accession>A0A8I6TIN0</accession>
<feature type="domain" description="Peptidase S1" evidence="4">
    <location>
        <begin position="29"/>
        <end position="295"/>
    </location>
</feature>
<dbReference type="KEGG" id="clec:112126444"/>
<dbReference type="AlphaFoldDB" id="A0A8I6TIN0"/>
<proteinExistence type="inferred from homology"/>
<name>A0A8I6TIN0_CIMLE</name>
<dbReference type="Gene3D" id="2.40.10.10">
    <property type="entry name" value="Trypsin-like serine proteases"/>
    <property type="match status" value="1"/>
</dbReference>
<dbReference type="SUPFAM" id="SSF50494">
    <property type="entry name" value="Trypsin-like serine proteases"/>
    <property type="match status" value="1"/>
</dbReference>
<comment type="similarity">
    <text evidence="2">Belongs to the peptidase S1 family. CLIP subfamily.</text>
</comment>
<dbReference type="GO" id="GO:0006508">
    <property type="term" value="P:proteolysis"/>
    <property type="evidence" value="ECO:0007669"/>
    <property type="project" value="InterPro"/>
</dbReference>
<organism evidence="5 6">
    <name type="scientific">Cimex lectularius</name>
    <name type="common">Bed bug</name>
    <name type="synonym">Acanthia lectularia</name>
    <dbReference type="NCBI Taxonomy" id="79782"/>
    <lineage>
        <taxon>Eukaryota</taxon>
        <taxon>Metazoa</taxon>
        <taxon>Ecdysozoa</taxon>
        <taxon>Arthropoda</taxon>
        <taxon>Hexapoda</taxon>
        <taxon>Insecta</taxon>
        <taxon>Pterygota</taxon>
        <taxon>Neoptera</taxon>
        <taxon>Paraneoptera</taxon>
        <taxon>Hemiptera</taxon>
        <taxon>Heteroptera</taxon>
        <taxon>Panheteroptera</taxon>
        <taxon>Cimicomorpha</taxon>
        <taxon>Cimicidae</taxon>
        <taxon>Cimex</taxon>
    </lineage>
</organism>
<dbReference type="Pfam" id="PF00089">
    <property type="entry name" value="Trypsin"/>
    <property type="match status" value="1"/>
</dbReference>
<dbReference type="InterPro" id="IPR009003">
    <property type="entry name" value="Peptidase_S1_PA"/>
</dbReference>
<evidence type="ECO:0000313" key="6">
    <source>
        <dbReference type="Proteomes" id="UP000494040"/>
    </source>
</evidence>
<keyword evidence="6" id="KW-1185">Reference proteome</keyword>
<dbReference type="PROSITE" id="PS50240">
    <property type="entry name" value="TRYPSIN_DOM"/>
    <property type="match status" value="1"/>
</dbReference>
<evidence type="ECO:0000313" key="5">
    <source>
        <dbReference type="EnsemblMetazoa" id="XP_024081279.1"/>
    </source>
</evidence>
<dbReference type="RefSeq" id="XP_024081279.1">
    <property type="nucleotide sequence ID" value="XM_024225511.1"/>
</dbReference>
<dbReference type="InterPro" id="IPR051487">
    <property type="entry name" value="Ser/Thr_Proteases_Immune/Dev"/>
</dbReference>
<dbReference type="InterPro" id="IPR001254">
    <property type="entry name" value="Trypsin_dom"/>
</dbReference>
<dbReference type="EnsemblMetazoa" id="XM_024225511.1">
    <property type="protein sequence ID" value="XP_024081279.1"/>
    <property type="gene ID" value="LOC112126444"/>
</dbReference>
<evidence type="ECO:0000256" key="3">
    <source>
        <dbReference type="SAM" id="SignalP"/>
    </source>
</evidence>
<dbReference type="PANTHER" id="PTHR24256">
    <property type="entry name" value="TRYPTASE-RELATED"/>
    <property type="match status" value="1"/>
</dbReference>
<evidence type="ECO:0000256" key="1">
    <source>
        <dbReference type="ARBA" id="ARBA00023157"/>
    </source>
</evidence>
<dbReference type="Proteomes" id="UP000494040">
    <property type="component" value="Unassembled WGS sequence"/>
</dbReference>
<dbReference type="SMART" id="SM00020">
    <property type="entry name" value="Tryp_SPc"/>
    <property type="match status" value="1"/>
</dbReference>
<sequence length="323" mass="36839">MKHFHRTLSVLIHFIFFITVHAENQWDSMKSGKVCQLGIYPFLAQLKNIASNKHICAAAIVSRLFVITSCHCLKKPVLNKKTYTMKLEEILILAGVDASKDDAVQRFPEIGFLHEKCDYEKPDDFVDIAGIKVTYPFSYSTTVQAMKLNDKNSIDYSSEFKKIQEGNLQCEHVTWVTLNRNFPLSQSRSKLLVRVNAVVRKSEQCREMVCNSQKKMNASSTCDFTLYNHEMCFTTAPDDTKSYFDMYEESGFIICNKKVYAVKKCADQSVCLLDNAPSIFTLITSFQKFVSSLSGSLSIFQNASLVEFTFIQMLLLILFNLIC</sequence>
<feature type="chain" id="PRO_5035218677" description="Peptidase S1 domain-containing protein" evidence="3">
    <location>
        <begin position="23"/>
        <end position="323"/>
    </location>
</feature>
<keyword evidence="1" id="KW-1015">Disulfide bond</keyword>
<evidence type="ECO:0000256" key="2">
    <source>
        <dbReference type="ARBA" id="ARBA00024195"/>
    </source>
</evidence>
<evidence type="ECO:0000259" key="4">
    <source>
        <dbReference type="PROSITE" id="PS50240"/>
    </source>
</evidence>